<protein>
    <submittedName>
        <fullName evidence="1">Uncharacterized protein</fullName>
    </submittedName>
</protein>
<name>A0ABR2KNH3_9EUKA</name>
<keyword evidence="2" id="KW-1185">Reference proteome</keyword>
<reference evidence="1 2" key="1">
    <citation type="submission" date="2024-04" db="EMBL/GenBank/DDBJ databases">
        <title>Tritrichomonas musculus Genome.</title>
        <authorList>
            <person name="Alves-Ferreira E."/>
            <person name="Grigg M."/>
            <person name="Lorenzi H."/>
            <person name="Galac M."/>
        </authorList>
    </citation>
    <scope>NUCLEOTIDE SEQUENCE [LARGE SCALE GENOMIC DNA]</scope>
    <source>
        <strain evidence="1 2">EAF2021</strain>
    </source>
</reference>
<gene>
    <name evidence="1" type="ORF">M9Y10_029855</name>
</gene>
<evidence type="ECO:0000313" key="2">
    <source>
        <dbReference type="Proteomes" id="UP001470230"/>
    </source>
</evidence>
<accession>A0ABR2KNH3</accession>
<proteinExistence type="predicted"/>
<dbReference type="Proteomes" id="UP001470230">
    <property type="component" value="Unassembled WGS sequence"/>
</dbReference>
<sequence length="144" mass="16669">MYGNPKVLFVYRHLNSVIAADHGRFMNSDGKIFVFNYDYKFMKISNVELLEKFKEIMENEDPSDEVNRLEITDAYKLLSCISNIRFKTKITGFGSGQKTLYAICEGKYIELSTKGDKTGFIKLDTAQKIFDILKKNNFYDINSD</sequence>
<dbReference type="EMBL" id="JAPFFF010000004">
    <property type="protein sequence ID" value="KAK8892616.1"/>
    <property type="molecule type" value="Genomic_DNA"/>
</dbReference>
<comment type="caution">
    <text evidence="1">The sequence shown here is derived from an EMBL/GenBank/DDBJ whole genome shotgun (WGS) entry which is preliminary data.</text>
</comment>
<evidence type="ECO:0000313" key="1">
    <source>
        <dbReference type="EMBL" id="KAK8892616.1"/>
    </source>
</evidence>
<organism evidence="1 2">
    <name type="scientific">Tritrichomonas musculus</name>
    <dbReference type="NCBI Taxonomy" id="1915356"/>
    <lineage>
        <taxon>Eukaryota</taxon>
        <taxon>Metamonada</taxon>
        <taxon>Parabasalia</taxon>
        <taxon>Tritrichomonadida</taxon>
        <taxon>Tritrichomonadidae</taxon>
        <taxon>Tritrichomonas</taxon>
    </lineage>
</organism>